<dbReference type="Proteomes" id="UP000008635">
    <property type="component" value="Chromosome"/>
</dbReference>
<dbReference type="HOGENOM" id="CLU_1453792_0_0_0"/>
<evidence type="ECO:0000256" key="1">
    <source>
        <dbReference type="SAM" id="SignalP"/>
    </source>
</evidence>
<accession>E8UAQ5</accession>
<dbReference type="RefSeq" id="WP_013557649.1">
    <property type="nucleotide sequence ID" value="NC_014958.1"/>
</dbReference>
<name>E8UAQ5_DEIML</name>
<feature type="signal peptide" evidence="1">
    <location>
        <begin position="1"/>
        <end position="22"/>
    </location>
</feature>
<evidence type="ECO:0000313" key="3">
    <source>
        <dbReference type="Proteomes" id="UP000008635"/>
    </source>
</evidence>
<reference evidence="3" key="2">
    <citation type="submission" date="2011-01" db="EMBL/GenBank/DDBJ databases">
        <title>The complete genome of Deinococcus maricopensis DSM 21211.</title>
        <authorList>
            <consortium name="US DOE Joint Genome Institute (JGI-PGF)"/>
            <person name="Lucas S."/>
            <person name="Copeland A."/>
            <person name="Lapidus A."/>
            <person name="Goodwin L."/>
            <person name="Pitluck S."/>
            <person name="Kyrpides N."/>
            <person name="Mavromatis K."/>
            <person name="Pagani I."/>
            <person name="Ivanova N."/>
            <person name="Ovchinnikova G."/>
            <person name="Zeytun A."/>
            <person name="Detter J.C."/>
            <person name="Han C."/>
            <person name="Land M."/>
            <person name="Hauser L."/>
            <person name="Markowitz V."/>
            <person name="Cheng J.-F."/>
            <person name="Hugenholtz P."/>
            <person name="Woyke T."/>
            <person name="Wu D."/>
            <person name="Pukall R."/>
            <person name="Gehrich-Schroeter G."/>
            <person name="Brambilla E."/>
            <person name="Klenk H.-P."/>
            <person name="Eisen J.A."/>
        </authorList>
    </citation>
    <scope>NUCLEOTIDE SEQUENCE [LARGE SCALE GENOMIC DNA]</scope>
    <source>
        <strain evidence="3">DSM 21211 / LMG 22137 / NRRL B-23946 / LB-34</strain>
    </source>
</reference>
<dbReference type="STRING" id="709986.Deima_2509"/>
<feature type="chain" id="PRO_5003232508" description="Secreted protein" evidence="1">
    <location>
        <begin position="23"/>
        <end position="172"/>
    </location>
</feature>
<organism evidence="2 3">
    <name type="scientific">Deinococcus maricopensis (strain DSM 21211 / LMG 22137 / NRRL B-23946 / LB-34)</name>
    <dbReference type="NCBI Taxonomy" id="709986"/>
    <lineage>
        <taxon>Bacteria</taxon>
        <taxon>Thermotogati</taxon>
        <taxon>Deinococcota</taxon>
        <taxon>Deinococci</taxon>
        <taxon>Deinococcales</taxon>
        <taxon>Deinococcaceae</taxon>
        <taxon>Deinococcus</taxon>
    </lineage>
</organism>
<reference evidence="2 3" key="1">
    <citation type="journal article" date="2011" name="Stand. Genomic Sci.">
        <title>Complete genome sequence of Deinococcus maricopensis type strain (LB-34).</title>
        <authorList>
            <person name="Pukall R."/>
            <person name="Zeytun A."/>
            <person name="Lucas S."/>
            <person name="Lapidus A."/>
            <person name="Hammon N."/>
            <person name="Deshpande S."/>
            <person name="Nolan M."/>
            <person name="Cheng J.F."/>
            <person name="Pitluck S."/>
            <person name="Liolios K."/>
            <person name="Pagani I."/>
            <person name="Mikhailova N."/>
            <person name="Ivanova N."/>
            <person name="Mavromatis K."/>
            <person name="Pati A."/>
            <person name="Tapia R."/>
            <person name="Han C."/>
            <person name="Goodwin L."/>
            <person name="Chen A."/>
            <person name="Palaniappan K."/>
            <person name="Land M."/>
            <person name="Hauser L."/>
            <person name="Chang Y.J."/>
            <person name="Jeffries C.D."/>
            <person name="Brambilla E.M."/>
            <person name="Rohde M."/>
            <person name="Goker M."/>
            <person name="Detter J.C."/>
            <person name="Woyke T."/>
            <person name="Bristow J."/>
            <person name="Eisen J.A."/>
            <person name="Markowitz V."/>
            <person name="Hugenholtz P."/>
            <person name="Kyrpides N.C."/>
            <person name="Klenk H.P."/>
        </authorList>
    </citation>
    <scope>NUCLEOTIDE SEQUENCE [LARGE SCALE GENOMIC DNA]</scope>
    <source>
        <strain evidence="3">DSM 21211 / LMG 22137 / NRRL B-23946 / LB-34</strain>
    </source>
</reference>
<keyword evidence="1" id="KW-0732">Signal</keyword>
<evidence type="ECO:0000313" key="2">
    <source>
        <dbReference type="EMBL" id="ADV68144.1"/>
    </source>
</evidence>
<dbReference type="OrthoDB" id="70361at2"/>
<evidence type="ECO:0008006" key="4">
    <source>
        <dbReference type="Google" id="ProtNLM"/>
    </source>
</evidence>
<gene>
    <name evidence="2" type="ordered locus">Deima_2509</name>
</gene>
<proteinExistence type="predicted"/>
<sequence length="172" mass="18424" precursor="true">MMSHFRVLALLLGLGGVAASSADRVYTSLDPNVCRTVEQDTESEFIRQLCPGVARVTLEVSEGDLRTNVRVRTANGRWSDLRLMELVSSGFSSLGPRAEWVVGRGVPLALILRYNASEVSEAPERLTSYLVVSKVTGTGVCVVGVVKPSAQANVRARALAEQAGGRPCLRAP</sequence>
<dbReference type="EMBL" id="CP002454">
    <property type="protein sequence ID" value="ADV68144.1"/>
    <property type="molecule type" value="Genomic_DNA"/>
</dbReference>
<protein>
    <recommendedName>
        <fullName evidence="4">Secreted protein</fullName>
    </recommendedName>
</protein>
<dbReference type="AlphaFoldDB" id="E8UAQ5"/>
<keyword evidence="3" id="KW-1185">Reference proteome</keyword>
<dbReference type="KEGG" id="dmr:Deima_2509"/>